<dbReference type="PANTHER" id="PTHR46066">
    <property type="entry name" value="CHITINASE DOMAIN-CONTAINING PROTEIN 1 FAMILY MEMBER"/>
    <property type="match status" value="1"/>
</dbReference>
<proteinExistence type="predicted"/>
<dbReference type="EMBL" id="JBHUIO010000005">
    <property type="protein sequence ID" value="MFD2169659.1"/>
    <property type="molecule type" value="Genomic_DNA"/>
</dbReference>
<dbReference type="PANTHER" id="PTHR46066:SF2">
    <property type="entry name" value="CHITINASE DOMAIN-CONTAINING PROTEIN 1"/>
    <property type="match status" value="1"/>
</dbReference>
<evidence type="ECO:0000259" key="2">
    <source>
        <dbReference type="Pfam" id="PF00704"/>
    </source>
</evidence>
<keyword evidence="1" id="KW-1133">Transmembrane helix</keyword>
<dbReference type="RefSeq" id="WP_386044982.1">
    <property type="nucleotide sequence ID" value="NZ_JBHUIO010000005.1"/>
</dbReference>
<sequence length="356" mass="40140">MSKAKLASRRVFAVIGMLIVLALVDMYVMKEKETDGAMITEQTEQKLELSAWLVDWEWKAGLADLQDIAGGLTRLQAFAAYFDDQDRLYFTKDSDEAFPKLFEAVKQNDLVDVDLTVVNDRWNRDGTAVQKDTALVTRLMASETSRNQHIADILDAVDKHSFRGVEIDYEKIGDQDWDNVCAFYTELYRQLDAQGKSLRIVLEARTPIERLKLPAGPTYVMMAYNLYGNHSGPGPKADHAFLTKLTNRMKQVPGEKVIALSAGGYDWAEGGKITSLTEKRAAELVSKKGASPKRDEQSGALYFDYLDERGVKHTVWYADAETLSQWIDVSRKAGYHKIAIWRLGDLGQATLEKLNR</sequence>
<dbReference type="GO" id="GO:0016787">
    <property type="term" value="F:hydrolase activity"/>
    <property type="evidence" value="ECO:0007669"/>
    <property type="project" value="UniProtKB-KW"/>
</dbReference>
<keyword evidence="1" id="KW-0812">Transmembrane</keyword>
<protein>
    <submittedName>
        <fullName evidence="3">Glycosyl hydrolase family 18 protein</fullName>
    </submittedName>
</protein>
<accession>A0ABW4ZVW6</accession>
<feature type="domain" description="GH18" evidence="2">
    <location>
        <begin position="138"/>
        <end position="344"/>
    </location>
</feature>
<keyword evidence="3" id="KW-0378">Hydrolase</keyword>
<name>A0ABW4ZVW6_9BACL</name>
<dbReference type="SUPFAM" id="SSF51445">
    <property type="entry name" value="(Trans)glycosidases"/>
    <property type="match status" value="1"/>
</dbReference>
<dbReference type="Gene3D" id="3.10.50.10">
    <property type="match status" value="1"/>
</dbReference>
<dbReference type="Gene3D" id="3.20.20.80">
    <property type="entry name" value="Glycosidases"/>
    <property type="match status" value="1"/>
</dbReference>
<feature type="transmembrane region" description="Helical" evidence="1">
    <location>
        <begin position="12"/>
        <end position="29"/>
    </location>
</feature>
<dbReference type="InterPro" id="IPR001223">
    <property type="entry name" value="Glyco_hydro18_cat"/>
</dbReference>
<reference evidence="4" key="1">
    <citation type="journal article" date="2019" name="Int. J. Syst. Evol. Microbiol.">
        <title>The Global Catalogue of Microorganisms (GCM) 10K type strain sequencing project: providing services to taxonomists for standard genome sequencing and annotation.</title>
        <authorList>
            <consortium name="The Broad Institute Genomics Platform"/>
            <consortium name="The Broad Institute Genome Sequencing Center for Infectious Disease"/>
            <person name="Wu L."/>
            <person name="Ma J."/>
        </authorList>
    </citation>
    <scope>NUCLEOTIDE SEQUENCE [LARGE SCALE GENOMIC DNA]</scope>
    <source>
        <strain evidence="4">CGMCC 1.13574</strain>
    </source>
</reference>
<dbReference type="InterPro" id="IPR017853">
    <property type="entry name" value="GH"/>
</dbReference>
<keyword evidence="4" id="KW-1185">Reference proteome</keyword>
<gene>
    <name evidence="3" type="ORF">ACFSOY_06590</name>
</gene>
<dbReference type="Pfam" id="PF00704">
    <property type="entry name" value="Glyco_hydro_18"/>
    <property type="match status" value="1"/>
</dbReference>
<comment type="caution">
    <text evidence="3">The sequence shown here is derived from an EMBL/GenBank/DDBJ whole genome shotgun (WGS) entry which is preliminary data.</text>
</comment>
<dbReference type="Proteomes" id="UP001597343">
    <property type="component" value="Unassembled WGS sequence"/>
</dbReference>
<organism evidence="3 4">
    <name type="scientific">Tumebacillus lipolyticus</name>
    <dbReference type="NCBI Taxonomy" id="1280370"/>
    <lineage>
        <taxon>Bacteria</taxon>
        <taxon>Bacillati</taxon>
        <taxon>Bacillota</taxon>
        <taxon>Bacilli</taxon>
        <taxon>Bacillales</taxon>
        <taxon>Alicyclobacillaceae</taxon>
        <taxon>Tumebacillus</taxon>
    </lineage>
</organism>
<dbReference type="InterPro" id="IPR029070">
    <property type="entry name" value="Chitinase_insertion_sf"/>
</dbReference>
<evidence type="ECO:0000313" key="4">
    <source>
        <dbReference type="Proteomes" id="UP001597343"/>
    </source>
</evidence>
<keyword evidence="1" id="KW-0472">Membrane</keyword>
<evidence type="ECO:0000256" key="1">
    <source>
        <dbReference type="SAM" id="Phobius"/>
    </source>
</evidence>
<evidence type="ECO:0000313" key="3">
    <source>
        <dbReference type="EMBL" id="MFD2169659.1"/>
    </source>
</evidence>